<comment type="caution">
    <text evidence="2">The sequence shown here is derived from an EMBL/GenBank/DDBJ whole genome shotgun (WGS) entry which is preliminary data.</text>
</comment>
<dbReference type="PROSITE" id="PS51724">
    <property type="entry name" value="SPOR"/>
    <property type="match status" value="1"/>
</dbReference>
<accession>A0A9X9WPH3</accession>
<dbReference type="InterPro" id="IPR036680">
    <property type="entry name" value="SPOR-like_sf"/>
</dbReference>
<evidence type="ECO:0000313" key="2">
    <source>
        <dbReference type="EMBL" id="MBR0662233.1"/>
    </source>
</evidence>
<proteinExistence type="predicted"/>
<feature type="domain" description="SPOR" evidence="1">
    <location>
        <begin position="46"/>
        <end position="128"/>
    </location>
</feature>
<name>A0A9X9WPH3_9PROT</name>
<gene>
    <name evidence="2" type="ORF">GXW75_23470</name>
</gene>
<reference evidence="2" key="2">
    <citation type="journal article" date="2021" name="Syst. Appl. Microbiol.">
        <title>Roseomonas hellenica sp. nov., isolated from roots of wild-growing Alkanna tinctoria.</title>
        <authorList>
            <person name="Rat A."/>
            <person name="Naranjo H.D."/>
            <person name="Lebbe L."/>
            <person name="Cnockaert M."/>
            <person name="Krigas N."/>
            <person name="Grigoriadou K."/>
            <person name="Maloupa E."/>
            <person name="Willems A."/>
        </authorList>
    </citation>
    <scope>NUCLEOTIDE SEQUENCE</scope>
    <source>
        <strain evidence="2">LMG 31161</strain>
    </source>
</reference>
<feature type="non-terminal residue" evidence="2">
    <location>
        <position position="1"/>
    </location>
</feature>
<dbReference type="Proteomes" id="UP001138708">
    <property type="component" value="Unassembled WGS sequence"/>
</dbReference>
<reference evidence="2" key="1">
    <citation type="submission" date="2020-01" db="EMBL/GenBank/DDBJ databases">
        <authorList>
            <person name="Rat A."/>
        </authorList>
    </citation>
    <scope>NUCLEOTIDE SEQUENCE</scope>
    <source>
        <strain evidence="2">LMG 31161</strain>
    </source>
</reference>
<organism evidence="2 3">
    <name type="scientific">Neoroseomonas oryzicola</name>
    <dbReference type="NCBI Taxonomy" id="535904"/>
    <lineage>
        <taxon>Bacteria</taxon>
        <taxon>Pseudomonadati</taxon>
        <taxon>Pseudomonadota</taxon>
        <taxon>Alphaproteobacteria</taxon>
        <taxon>Acetobacterales</taxon>
        <taxon>Acetobacteraceae</taxon>
        <taxon>Neoroseomonas</taxon>
    </lineage>
</organism>
<dbReference type="AlphaFoldDB" id="A0A9X9WPH3"/>
<dbReference type="InterPro" id="IPR007730">
    <property type="entry name" value="SPOR-like_dom"/>
</dbReference>
<dbReference type="Pfam" id="PF05036">
    <property type="entry name" value="SPOR"/>
    <property type="match status" value="1"/>
</dbReference>
<evidence type="ECO:0000259" key="1">
    <source>
        <dbReference type="PROSITE" id="PS51724"/>
    </source>
</evidence>
<protein>
    <submittedName>
        <fullName evidence="2">SPOR domain-containing protein</fullName>
    </submittedName>
</protein>
<sequence length="128" mass="12925">ERRAPAAAPLRGFGLVGTAHAGTLPSAPVPVRQASLPTPAAPVAAGNGGSQWSVQVGAFASENLARTTANQARDTVAQMGTRTAVTPVRQGNSTLYRARVTGLSRQAAEQACSRLRAHGACTVVAPGA</sequence>
<dbReference type="SUPFAM" id="SSF110997">
    <property type="entry name" value="Sporulation related repeat"/>
    <property type="match status" value="1"/>
</dbReference>
<dbReference type="RefSeq" id="WP_211844145.1">
    <property type="nucleotide sequence ID" value="NZ_JAAEDK010000086.1"/>
</dbReference>
<dbReference type="GO" id="GO:0042834">
    <property type="term" value="F:peptidoglycan binding"/>
    <property type="evidence" value="ECO:0007669"/>
    <property type="project" value="InterPro"/>
</dbReference>
<evidence type="ECO:0000313" key="3">
    <source>
        <dbReference type="Proteomes" id="UP001138708"/>
    </source>
</evidence>
<dbReference type="EMBL" id="JAAEDK010000086">
    <property type="protein sequence ID" value="MBR0662233.1"/>
    <property type="molecule type" value="Genomic_DNA"/>
</dbReference>
<dbReference type="Gene3D" id="3.30.70.1070">
    <property type="entry name" value="Sporulation related repeat"/>
    <property type="match status" value="1"/>
</dbReference>